<reference evidence="1 2" key="1">
    <citation type="submission" date="2023-07" db="EMBL/GenBank/DDBJ databases">
        <title>Genomic Encyclopedia of Type Strains, Phase IV (KMG-IV): sequencing the most valuable type-strain genomes for metagenomic binning, comparative biology and taxonomic classification.</title>
        <authorList>
            <person name="Goeker M."/>
        </authorList>
    </citation>
    <scope>NUCLEOTIDE SEQUENCE [LARGE SCALE GENOMIC DNA]</scope>
    <source>
        <strain evidence="1 2">DSM 18695</strain>
    </source>
</reference>
<dbReference type="Proteomes" id="UP001228905">
    <property type="component" value="Unassembled WGS sequence"/>
</dbReference>
<dbReference type="RefSeq" id="WP_307345801.1">
    <property type="nucleotide sequence ID" value="NZ_JAUSVS010000001.1"/>
</dbReference>
<proteinExistence type="predicted"/>
<gene>
    <name evidence="1" type="ORF">QO010_000607</name>
</gene>
<dbReference type="Gene3D" id="1.10.10.10">
    <property type="entry name" value="Winged helix-like DNA-binding domain superfamily/Winged helix DNA-binding domain"/>
    <property type="match status" value="1"/>
</dbReference>
<dbReference type="EMBL" id="JAUSVS010000001">
    <property type="protein sequence ID" value="MDQ0462859.1"/>
    <property type="molecule type" value="Genomic_DNA"/>
</dbReference>
<evidence type="ECO:0000313" key="1">
    <source>
        <dbReference type="EMBL" id="MDQ0462859.1"/>
    </source>
</evidence>
<organism evidence="1 2">
    <name type="scientific">Caulobacter ginsengisoli</name>
    <dbReference type="NCBI Taxonomy" id="400775"/>
    <lineage>
        <taxon>Bacteria</taxon>
        <taxon>Pseudomonadati</taxon>
        <taxon>Pseudomonadota</taxon>
        <taxon>Alphaproteobacteria</taxon>
        <taxon>Caulobacterales</taxon>
        <taxon>Caulobacteraceae</taxon>
        <taxon>Caulobacter</taxon>
    </lineage>
</organism>
<dbReference type="SUPFAM" id="SSF46785">
    <property type="entry name" value="Winged helix' DNA-binding domain"/>
    <property type="match status" value="1"/>
</dbReference>
<evidence type="ECO:0000313" key="2">
    <source>
        <dbReference type="Proteomes" id="UP001228905"/>
    </source>
</evidence>
<keyword evidence="2" id="KW-1185">Reference proteome</keyword>
<dbReference type="InterPro" id="IPR036388">
    <property type="entry name" value="WH-like_DNA-bd_sf"/>
</dbReference>
<evidence type="ECO:0008006" key="3">
    <source>
        <dbReference type="Google" id="ProtNLM"/>
    </source>
</evidence>
<name>A0ABU0ILL7_9CAUL</name>
<protein>
    <recommendedName>
        <fullName evidence="3">Helix-turn-helix domain-containing protein</fullName>
    </recommendedName>
</protein>
<accession>A0ABU0ILL7</accession>
<sequence length="182" mass="20296">MTASPIELDRYVIDTLMVDLVGHDRHPSAFLVYLALANAESSGRIALSHAELAERTGLSKRSVQNAVERLKRRNLIGVYGDAPTEVRRYTVHTPWRNTRATETGRTYARTLTFHNGSTKTQQVAIEPWALAYEVGPGGVLEVSFDDTDSESHSQVVVTDDWVTLEVYGQEPTVRLDGKTVWP</sequence>
<comment type="caution">
    <text evidence="1">The sequence shown here is derived from an EMBL/GenBank/DDBJ whole genome shotgun (WGS) entry which is preliminary data.</text>
</comment>
<dbReference type="InterPro" id="IPR036390">
    <property type="entry name" value="WH_DNA-bd_sf"/>
</dbReference>